<feature type="domain" description="Integrase catalytic" evidence="1">
    <location>
        <begin position="6"/>
        <end position="159"/>
    </location>
</feature>
<dbReference type="EMBL" id="JH669021">
    <property type="protein sequence ID" value="KAG6463695.1"/>
    <property type="molecule type" value="Genomic_DNA"/>
</dbReference>
<evidence type="ECO:0000313" key="2">
    <source>
        <dbReference type="EMBL" id="KAG6463695.1"/>
    </source>
</evidence>
<comment type="caution">
    <text evidence="2">The sequence shown here is derived from an EMBL/GenBank/DDBJ whole genome shotgun (WGS) entry which is preliminary data.</text>
</comment>
<dbReference type="AlphaFoldDB" id="A0A921ZSR1"/>
<reference evidence="2" key="1">
    <citation type="journal article" date="2016" name="Insect Biochem. Mol. Biol.">
        <title>Multifaceted biological insights from a draft genome sequence of the tobacco hornworm moth, Manduca sexta.</title>
        <authorList>
            <person name="Kanost M.R."/>
            <person name="Arrese E.L."/>
            <person name="Cao X."/>
            <person name="Chen Y.R."/>
            <person name="Chellapilla S."/>
            <person name="Goldsmith M.R."/>
            <person name="Grosse-Wilde E."/>
            <person name="Heckel D.G."/>
            <person name="Herndon N."/>
            <person name="Jiang H."/>
            <person name="Papanicolaou A."/>
            <person name="Qu J."/>
            <person name="Soulages J.L."/>
            <person name="Vogel H."/>
            <person name="Walters J."/>
            <person name="Waterhouse R.M."/>
            <person name="Ahn S.J."/>
            <person name="Almeida F.C."/>
            <person name="An C."/>
            <person name="Aqrawi P."/>
            <person name="Bretschneider A."/>
            <person name="Bryant W.B."/>
            <person name="Bucks S."/>
            <person name="Chao H."/>
            <person name="Chevignon G."/>
            <person name="Christen J.M."/>
            <person name="Clarke D.F."/>
            <person name="Dittmer N.T."/>
            <person name="Ferguson L.C.F."/>
            <person name="Garavelou S."/>
            <person name="Gordon K.H.J."/>
            <person name="Gunaratna R.T."/>
            <person name="Han Y."/>
            <person name="Hauser F."/>
            <person name="He Y."/>
            <person name="Heidel-Fischer H."/>
            <person name="Hirsh A."/>
            <person name="Hu Y."/>
            <person name="Jiang H."/>
            <person name="Kalra D."/>
            <person name="Klinner C."/>
            <person name="Konig C."/>
            <person name="Kovar C."/>
            <person name="Kroll A.R."/>
            <person name="Kuwar S.S."/>
            <person name="Lee S.L."/>
            <person name="Lehman R."/>
            <person name="Li K."/>
            <person name="Li Z."/>
            <person name="Liang H."/>
            <person name="Lovelace S."/>
            <person name="Lu Z."/>
            <person name="Mansfield J.H."/>
            <person name="McCulloch K.J."/>
            <person name="Mathew T."/>
            <person name="Morton B."/>
            <person name="Muzny D.M."/>
            <person name="Neunemann D."/>
            <person name="Ongeri F."/>
            <person name="Pauchet Y."/>
            <person name="Pu L.L."/>
            <person name="Pyrousis I."/>
            <person name="Rao X.J."/>
            <person name="Redding A."/>
            <person name="Roesel C."/>
            <person name="Sanchez-Gracia A."/>
            <person name="Schaack S."/>
            <person name="Shukla A."/>
            <person name="Tetreau G."/>
            <person name="Wang Y."/>
            <person name="Xiong G.H."/>
            <person name="Traut W."/>
            <person name="Walsh T.K."/>
            <person name="Worley K.C."/>
            <person name="Wu D."/>
            <person name="Wu W."/>
            <person name="Wu Y.Q."/>
            <person name="Zhang X."/>
            <person name="Zou Z."/>
            <person name="Zucker H."/>
            <person name="Briscoe A.D."/>
            <person name="Burmester T."/>
            <person name="Clem R.J."/>
            <person name="Feyereisen R."/>
            <person name="Grimmelikhuijzen C.J.P."/>
            <person name="Hamodrakas S.J."/>
            <person name="Hansson B.S."/>
            <person name="Huguet E."/>
            <person name="Jermiin L.S."/>
            <person name="Lan Q."/>
            <person name="Lehman H.K."/>
            <person name="Lorenzen M."/>
            <person name="Merzendorfer H."/>
            <person name="Michalopoulos I."/>
            <person name="Morton D.B."/>
            <person name="Muthukrishnan S."/>
            <person name="Oakeshott J.G."/>
            <person name="Palmer W."/>
            <person name="Park Y."/>
            <person name="Passarelli A.L."/>
            <person name="Rozas J."/>
            <person name="Schwartz L.M."/>
            <person name="Smith W."/>
            <person name="Southgate A."/>
            <person name="Vilcinskas A."/>
            <person name="Vogt R."/>
            <person name="Wang P."/>
            <person name="Werren J."/>
            <person name="Yu X.Q."/>
            <person name="Zhou J.J."/>
            <person name="Brown S.J."/>
            <person name="Scherer S.E."/>
            <person name="Richards S."/>
            <person name="Blissard G.W."/>
        </authorList>
    </citation>
    <scope>NUCLEOTIDE SEQUENCE</scope>
</reference>
<dbReference type="Proteomes" id="UP000791440">
    <property type="component" value="Unassembled WGS sequence"/>
</dbReference>
<organism evidence="2 3">
    <name type="scientific">Manduca sexta</name>
    <name type="common">Tobacco hawkmoth</name>
    <name type="synonym">Tobacco hornworm</name>
    <dbReference type="NCBI Taxonomy" id="7130"/>
    <lineage>
        <taxon>Eukaryota</taxon>
        <taxon>Metazoa</taxon>
        <taxon>Ecdysozoa</taxon>
        <taxon>Arthropoda</taxon>
        <taxon>Hexapoda</taxon>
        <taxon>Insecta</taxon>
        <taxon>Pterygota</taxon>
        <taxon>Neoptera</taxon>
        <taxon>Endopterygota</taxon>
        <taxon>Lepidoptera</taxon>
        <taxon>Glossata</taxon>
        <taxon>Ditrysia</taxon>
        <taxon>Bombycoidea</taxon>
        <taxon>Sphingidae</taxon>
        <taxon>Sphinginae</taxon>
        <taxon>Sphingini</taxon>
        <taxon>Manduca</taxon>
    </lineage>
</organism>
<dbReference type="Pfam" id="PF00665">
    <property type="entry name" value="rve"/>
    <property type="match status" value="1"/>
</dbReference>
<protein>
    <recommendedName>
        <fullName evidence="1">Integrase catalytic domain-containing protein</fullName>
    </recommendedName>
</protein>
<evidence type="ECO:0000259" key="1">
    <source>
        <dbReference type="PROSITE" id="PS50994"/>
    </source>
</evidence>
<accession>A0A921ZSR1</accession>
<proteinExistence type="predicted"/>
<reference evidence="2" key="2">
    <citation type="submission" date="2020-12" db="EMBL/GenBank/DDBJ databases">
        <authorList>
            <person name="Kanost M."/>
        </authorList>
    </citation>
    <scope>NUCLEOTIDE SEQUENCE</scope>
</reference>
<dbReference type="PANTHER" id="PTHR37984:SF5">
    <property type="entry name" value="PROTEIN NYNRIN-LIKE"/>
    <property type="match status" value="1"/>
</dbReference>
<dbReference type="InterPro" id="IPR001584">
    <property type="entry name" value="Integrase_cat-core"/>
</dbReference>
<evidence type="ECO:0000313" key="3">
    <source>
        <dbReference type="Proteomes" id="UP000791440"/>
    </source>
</evidence>
<sequence length="222" mass="25859">MQLTQTQSKPFQEIFIDLFSIEETYFLTIVDAFSKLGQALEVTNRSTPEIIRALSKYFSFYGIPNRISSDPGSEFNNNLLKEMLNFYKIELHIGTPHNPNSMGIVERFRSTILEIYRIAKYERKIKDPVSVMTYAIMSYNHSILSATGLTPFEVVFGHTDANDNFNVEFNKCYTKKIVNEHLKRTKYLYKYLTNKMILNKERIKDKRGGKNKFNIDPGDSVY</sequence>
<keyword evidence="3" id="KW-1185">Reference proteome</keyword>
<dbReference type="GO" id="GO:0015074">
    <property type="term" value="P:DNA integration"/>
    <property type="evidence" value="ECO:0007669"/>
    <property type="project" value="InterPro"/>
</dbReference>
<dbReference type="PROSITE" id="PS50994">
    <property type="entry name" value="INTEGRASE"/>
    <property type="match status" value="1"/>
</dbReference>
<dbReference type="PANTHER" id="PTHR37984">
    <property type="entry name" value="PROTEIN CBG26694"/>
    <property type="match status" value="1"/>
</dbReference>
<gene>
    <name evidence="2" type="ORF">O3G_MSEX014027</name>
</gene>
<name>A0A921ZSR1_MANSE</name>
<dbReference type="InterPro" id="IPR050951">
    <property type="entry name" value="Retrovirus_Pol_polyprotein"/>
</dbReference>